<evidence type="ECO:0000256" key="3">
    <source>
        <dbReference type="ARBA" id="ARBA00022884"/>
    </source>
</evidence>
<gene>
    <name evidence="6" type="primary">rplW</name>
    <name evidence="8" type="ordered locus">Hoch_4003</name>
</gene>
<dbReference type="GO" id="GO:1990904">
    <property type="term" value="C:ribonucleoprotein complex"/>
    <property type="evidence" value="ECO:0007669"/>
    <property type="project" value="UniProtKB-KW"/>
</dbReference>
<sequence>MRAPQTIIKRPLLTEKSTILRETGGSDTMFDEDDEYAKKIVFEVAKDANKIEIRHAVETLFNVSVRDVHTMVVRGKRKRLGRFIGRRPASKKAIVTLAAGDNIEFFEGV</sequence>
<evidence type="ECO:0000313" key="9">
    <source>
        <dbReference type="Proteomes" id="UP000001880"/>
    </source>
</evidence>
<accession>D0LIC3</accession>
<dbReference type="NCBIfam" id="NF004363">
    <property type="entry name" value="PRK05738.2-4"/>
    <property type="match status" value="1"/>
</dbReference>
<dbReference type="PROSITE" id="PS00050">
    <property type="entry name" value="RIBOSOMAL_L23"/>
    <property type="match status" value="1"/>
</dbReference>
<keyword evidence="3 6" id="KW-0694">RNA-binding</keyword>
<comment type="subunit">
    <text evidence="6">Part of the 50S ribosomal subunit. Contacts protein L29, and trigger factor when it is bound to the ribosome.</text>
</comment>
<dbReference type="InterPro" id="IPR001014">
    <property type="entry name" value="Ribosomal_uL23_CS"/>
</dbReference>
<dbReference type="SUPFAM" id="SSF54189">
    <property type="entry name" value="Ribosomal proteins S24e, L23 and L15e"/>
    <property type="match status" value="1"/>
</dbReference>
<reference evidence="8 9" key="1">
    <citation type="journal article" date="2010" name="Stand. Genomic Sci.">
        <title>Complete genome sequence of Haliangium ochraceum type strain (SMP-2).</title>
        <authorList>
            <consortium name="US DOE Joint Genome Institute (JGI-PGF)"/>
            <person name="Ivanova N."/>
            <person name="Daum C."/>
            <person name="Lang E."/>
            <person name="Abt B."/>
            <person name="Kopitz M."/>
            <person name="Saunders E."/>
            <person name="Lapidus A."/>
            <person name="Lucas S."/>
            <person name="Glavina Del Rio T."/>
            <person name="Nolan M."/>
            <person name="Tice H."/>
            <person name="Copeland A."/>
            <person name="Cheng J.F."/>
            <person name="Chen F."/>
            <person name="Bruce D."/>
            <person name="Goodwin L."/>
            <person name="Pitluck S."/>
            <person name="Mavromatis K."/>
            <person name="Pati A."/>
            <person name="Mikhailova N."/>
            <person name="Chen A."/>
            <person name="Palaniappan K."/>
            <person name="Land M."/>
            <person name="Hauser L."/>
            <person name="Chang Y.J."/>
            <person name="Jeffries C.D."/>
            <person name="Detter J.C."/>
            <person name="Brettin T."/>
            <person name="Rohde M."/>
            <person name="Goker M."/>
            <person name="Bristow J."/>
            <person name="Markowitz V."/>
            <person name="Eisen J.A."/>
            <person name="Hugenholtz P."/>
            <person name="Kyrpides N.C."/>
            <person name="Klenk H.P."/>
        </authorList>
    </citation>
    <scope>NUCLEOTIDE SEQUENCE [LARGE SCALE GENOMIC DNA]</scope>
    <source>
        <strain evidence="9">DSM 14365 / CIP 107738 / JCM 11303 / AJ 13395 / SMP-2</strain>
    </source>
</reference>
<dbReference type="Gene3D" id="3.30.70.330">
    <property type="match status" value="1"/>
</dbReference>
<keyword evidence="4 6" id="KW-0689">Ribosomal protein</keyword>
<evidence type="ECO:0000256" key="2">
    <source>
        <dbReference type="ARBA" id="ARBA00022730"/>
    </source>
</evidence>
<dbReference type="GO" id="GO:0019843">
    <property type="term" value="F:rRNA binding"/>
    <property type="evidence" value="ECO:0007669"/>
    <property type="project" value="UniProtKB-UniRule"/>
</dbReference>
<comment type="function">
    <text evidence="6">One of the early assembly proteins it binds 23S rRNA. One of the proteins that surrounds the polypeptide exit tunnel on the outside of the ribosome. Forms the main docking site for trigger factor binding to the ribosome.</text>
</comment>
<dbReference type="InterPro" id="IPR013025">
    <property type="entry name" value="Ribosomal_uL23-like"/>
</dbReference>
<comment type="similarity">
    <text evidence="1 6 7">Belongs to the universal ribosomal protein uL23 family.</text>
</comment>
<dbReference type="FunFam" id="3.30.70.330:FF:000001">
    <property type="entry name" value="50S ribosomal protein L23"/>
    <property type="match status" value="1"/>
</dbReference>
<dbReference type="OrthoDB" id="9793353at2"/>
<evidence type="ECO:0000256" key="5">
    <source>
        <dbReference type="ARBA" id="ARBA00023274"/>
    </source>
</evidence>
<dbReference type="InterPro" id="IPR012677">
    <property type="entry name" value="Nucleotide-bd_a/b_plait_sf"/>
</dbReference>
<evidence type="ECO:0000256" key="1">
    <source>
        <dbReference type="ARBA" id="ARBA00006700"/>
    </source>
</evidence>
<evidence type="ECO:0000313" key="8">
    <source>
        <dbReference type="EMBL" id="ACY16502.1"/>
    </source>
</evidence>
<name>D0LIC3_HALO1</name>
<dbReference type="HAMAP" id="MF_01369_B">
    <property type="entry name" value="Ribosomal_uL23_B"/>
    <property type="match status" value="1"/>
</dbReference>
<protein>
    <recommendedName>
        <fullName evidence="6">Large ribosomal subunit protein uL23</fullName>
    </recommendedName>
</protein>
<dbReference type="KEGG" id="hoh:Hoch_4003"/>
<evidence type="ECO:0000256" key="7">
    <source>
        <dbReference type="RuleBase" id="RU003934"/>
    </source>
</evidence>
<dbReference type="Proteomes" id="UP000001880">
    <property type="component" value="Chromosome"/>
</dbReference>
<dbReference type="GO" id="GO:0005840">
    <property type="term" value="C:ribosome"/>
    <property type="evidence" value="ECO:0007669"/>
    <property type="project" value="UniProtKB-KW"/>
</dbReference>
<organism evidence="8 9">
    <name type="scientific">Haliangium ochraceum (strain DSM 14365 / JCM 11303 / SMP-2)</name>
    <dbReference type="NCBI Taxonomy" id="502025"/>
    <lineage>
        <taxon>Bacteria</taxon>
        <taxon>Pseudomonadati</taxon>
        <taxon>Myxococcota</taxon>
        <taxon>Polyangia</taxon>
        <taxon>Haliangiales</taxon>
        <taxon>Kofleriaceae</taxon>
        <taxon>Haliangium</taxon>
    </lineage>
</organism>
<dbReference type="AlphaFoldDB" id="D0LIC3"/>
<dbReference type="eggNOG" id="COG0089">
    <property type="taxonomic scope" value="Bacteria"/>
</dbReference>
<dbReference type="PANTHER" id="PTHR11620">
    <property type="entry name" value="60S RIBOSOMAL PROTEIN L23A"/>
    <property type="match status" value="1"/>
</dbReference>
<dbReference type="EMBL" id="CP001804">
    <property type="protein sequence ID" value="ACY16502.1"/>
    <property type="molecule type" value="Genomic_DNA"/>
</dbReference>
<dbReference type="Pfam" id="PF00276">
    <property type="entry name" value="Ribosomal_L23"/>
    <property type="match status" value="1"/>
</dbReference>
<keyword evidence="5 6" id="KW-0687">Ribonucleoprotein</keyword>
<keyword evidence="9" id="KW-1185">Reference proteome</keyword>
<dbReference type="RefSeq" id="WP_012829101.1">
    <property type="nucleotide sequence ID" value="NC_013440.1"/>
</dbReference>
<keyword evidence="2 6" id="KW-0699">rRNA-binding</keyword>
<evidence type="ECO:0000256" key="6">
    <source>
        <dbReference type="HAMAP-Rule" id="MF_01369"/>
    </source>
</evidence>
<dbReference type="GO" id="GO:0006412">
    <property type="term" value="P:translation"/>
    <property type="evidence" value="ECO:0007669"/>
    <property type="project" value="UniProtKB-UniRule"/>
</dbReference>
<proteinExistence type="inferred from homology"/>
<dbReference type="InterPro" id="IPR012678">
    <property type="entry name" value="Ribosomal_uL23/eL15/eS24_sf"/>
</dbReference>
<evidence type="ECO:0000256" key="4">
    <source>
        <dbReference type="ARBA" id="ARBA00022980"/>
    </source>
</evidence>
<dbReference type="GO" id="GO:0003735">
    <property type="term" value="F:structural constituent of ribosome"/>
    <property type="evidence" value="ECO:0007669"/>
    <property type="project" value="InterPro"/>
</dbReference>
<dbReference type="STRING" id="502025.Hoch_4003"/>
<dbReference type="HOGENOM" id="CLU_037562_3_1_7"/>